<comment type="caution">
    <text evidence="2">The sequence shown here is derived from an EMBL/GenBank/DDBJ whole genome shotgun (WGS) entry which is preliminary data.</text>
</comment>
<feature type="compositionally biased region" description="Basic and acidic residues" evidence="1">
    <location>
        <begin position="23"/>
        <end position="40"/>
    </location>
</feature>
<gene>
    <name evidence="2" type="ORF">GCM10023149_28990</name>
</gene>
<protein>
    <submittedName>
        <fullName evidence="2">Uncharacterized protein</fullName>
    </submittedName>
</protein>
<proteinExistence type="predicted"/>
<dbReference type="EMBL" id="BAABFT010000007">
    <property type="protein sequence ID" value="GAA4326293.1"/>
    <property type="molecule type" value="Genomic_DNA"/>
</dbReference>
<reference evidence="3" key="1">
    <citation type="journal article" date="2019" name="Int. J. Syst. Evol. Microbiol.">
        <title>The Global Catalogue of Microorganisms (GCM) 10K type strain sequencing project: providing services to taxonomists for standard genome sequencing and annotation.</title>
        <authorList>
            <consortium name="The Broad Institute Genomics Platform"/>
            <consortium name="The Broad Institute Genome Sequencing Center for Infectious Disease"/>
            <person name="Wu L."/>
            <person name="Ma J."/>
        </authorList>
    </citation>
    <scope>NUCLEOTIDE SEQUENCE [LARGE SCALE GENOMIC DNA]</scope>
    <source>
        <strain evidence="3">JCM 17705</strain>
    </source>
</reference>
<dbReference type="Proteomes" id="UP001500582">
    <property type="component" value="Unassembled WGS sequence"/>
</dbReference>
<feature type="compositionally biased region" description="Acidic residues" evidence="1">
    <location>
        <begin position="58"/>
        <end position="68"/>
    </location>
</feature>
<feature type="compositionally biased region" description="Basic and acidic residues" evidence="1">
    <location>
        <begin position="1"/>
        <end position="16"/>
    </location>
</feature>
<dbReference type="RefSeq" id="WP_345211823.1">
    <property type="nucleotide sequence ID" value="NZ_BAABFT010000007.1"/>
</dbReference>
<evidence type="ECO:0000313" key="2">
    <source>
        <dbReference type="EMBL" id="GAA4326293.1"/>
    </source>
</evidence>
<organism evidence="2 3">
    <name type="scientific">Mucilaginibacter gynuensis</name>
    <dbReference type="NCBI Taxonomy" id="1302236"/>
    <lineage>
        <taxon>Bacteria</taxon>
        <taxon>Pseudomonadati</taxon>
        <taxon>Bacteroidota</taxon>
        <taxon>Sphingobacteriia</taxon>
        <taxon>Sphingobacteriales</taxon>
        <taxon>Sphingobacteriaceae</taxon>
        <taxon>Mucilaginibacter</taxon>
    </lineage>
</organism>
<accession>A0ABP8GLL0</accession>
<name>A0ABP8GLL0_9SPHI</name>
<feature type="region of interest" description="Disordered" evidence="1">
    <location>
        <begin position="1"/>
        <end position="77"/>
    </location>
</feature>
<evidence type="ECO:0000313" key="3">
    <source>
        <dbReference type="Proteomes" id="UP001500582"/>
    </source>
</evidence>
<evidence type="ECO:0000256" key="1">
    <source>
        <dbReference type="SAM" id="MobiDB-lite"/>
    </source>
</evidence>
<feature type="compositionally biased region" description="Polar residues" evidence="1">
    <location>
        <begin position="48"/>
        <end position="57"/>
    </location>
</feature>
<keyword evidence="3" id="KW-1185">Reference proteome</keyword>
<sequence>METQTPDKENINKDIVPDFIEENNDKDSLHKDKITAHEQESFPELGRQTITGSATDNSDMETEPEDDGDHSIIGPKD</sequence>